<evidence type="ECO:0000256" key="1">
    <source>
        <dbReference type="SAM" id="MobiDB-lite"/>
    </source>
</evidence>
<feature type="compositionally biased region" description="Low complexity" evidence="1">
    <location>
        <begin position="25"/>
        <end position="39"/>
    </location>
</feature>
<protein>
    <submittedName>
        <fullName evidence="2">Uncharacterized protein</fullName>
    </submittedName>
</protein>
<sequence>MAAKSNGLNSIAKLFGNDDSRDRSICSSNSSSNGMNSQNLPSTERCEKQISEIVQIKATTDESNILIHKNIISDSKLPFLFLLYHLLL</sequence>
<dbReference type="AlphaFoldDB" id="A0A183PIW0"/>
<proteinExistence type="predicted"/>
<evidence type="ECO:0000313" key="2">
    <source>
        <dbReference type="EMBL" id="VDP65484.1"/>
    </source>
</evidence>
<organism evidence="2 3">
    <name type="scientific">Schistosoma mattheei</name>
    <dbReference type="NCBI Taxonomy" id="31246"/>
    <lineage>
        <taxon>Eukaryota</taxon>
        <taxon>Metazoa</taxon>
        <taxon>Spiralia</taxon>
        <taxon>Lophotrochozoa</taxon>
        <taxon>Platyhelminthes</taxon>
        <taxon>Trematoda</taxon>
        <taxon>Digenea</taxon>
        <taxon>Strigeidida</taxon>
        <taxon>Schistosomatoidea</taxon>
        <taxon>Schistosomatidae</taxon>
        <taxon>Schistosoma</taxon>
    </lineage>
</organism>
<keyword evidence="3" id="KW-1185">Reference proteome</keyword>
<gene>
    <name evidence="2" type="ORF">SMTD_LOCUS14296</name>
</gene>
<name>A0A183PIW0_9TREM</name>
<dbReference type="Proteomes" id="UP000269396">
    <property type="component" value="Unassembled WGS sequence"/>
</dbReference>
<dbReference type="EMBL" id="UZAL01034481">
    <property type="protein sequence ID" value="VDP65484.1"/>
    <property type="molecule type" value="Genomic_DNA"/>
</dbReference>
<evidence type="ECO:0000313" key="3">
    <source>
        <dbReference type="Proteomes" id="UP000269396"/>
    </source>
</evidence>
<feature type="region of interest" description="Disordered" evidence="1">
    <location>
        <begin position="14"/>
        <end position="42"/>
    </location>
</feature>
<accession>A0A183PIW0</accession>
<dbReference type="STRING" id="31246.A0A183PIW0"/>
<reference evidence="2 3" key="1">
    <citation type="submission" date="2018-11" db="EMBL/GenBank/DDBJ databases">
        <authorList>
            <consortium name="Pathogen Informatics"/>
        </authorList>
    </citation>
    <scope>NUCLEOTIDE SEQUENCE [LARGE SCALE GENOMIC DNA]</scope>
    <source>
        <strain>Denwood</strain>
        <strain evidence="3">Zambia</strain>
    </source>
</reference>